<evidence type="ECO:0000256" key="1">
    <source>
        <dbReference type="ARBA" id="ARBA00004613"/>
    </source>
</evidence>
<dbReference type="AlphaFoldDB" id="A0AAV4X225"/>
<comment type="caution">
    <text evidence="7">The sequence shown here is derived from an EMBL/GenBank/DDBJ whole genome shotgun (WGS) entry which is preliminary data.</text>
</comment>
<evidence type="ECO:0000256" key="3">
    <source>
        <dbReference type="ARBA" id="ARBA00022525"/>
    </source>
</evidence>
<feature type="signal peptide" evidence="6">
    <location>
        <begin position="1"/>
        <end position="21"/>
    </location>
</feature>
<sequence>MWWLVLVCWTLVVARLQNVEAQSSYGYNSRYDFNRRSHAAYPSYIRTRIINPSNIGTGGVYQSTRVIYPSANTVNNPSNTPFGVAYPSNTAFGVAYPNTNTPGERYPGNVPNAGTVGVFTSTAKGDKVNLDVYYETNCPDSMRFIVNQLSPTFRDLENIVDVRLIPFGKARASYDPTSNKYEFQCHHGFAECYGNTVQGCAISLYPDVETHLNFISCMESYPRPSDSGQKCARRQSLDWRKISKCADGEEGKQILFRNGELTKALQPAVTFVPWININKVHTDSIQRKSLRNLKSVICDAYKRPHPKC</sequence>
<evidence type="ECO:0000256" key="4">
    <source>
        <dbReference type="ARBA" id="ARBA00022729"/>
    </source>
</evidence>
<evidence type="ECO:0000313" key="7">
    <source>
        <dbReference type="EMBL" id="GIY88708.1"/>
    </source>
</evidence>
<evidence type="ECO:0000256" key="2">
    <source>
        <dbReference type="ARBA" id="ARBA00005679"/>
    </source>
</evidence>
<reference evidence="7 8" key="1">
    <citation type="submission" date="2021-06" db="EMBL/GenBank/DDBJ databases">
        <title>Caerostris darwini draft genome.</title>
        <authorList>
            <person name="Kono N."/>
            <person name="Arakawa K."/>
        </authorList>
    </citation>
    <scope>NUCLEOTIDE SEQUENCE [LARGE SCALE GENOMIC DNA]</scope>
</reference>
<dbReference type="PANTHER" id="PTHR13234">
    <property type="entry name" value="GAMMA-INTERFERON INDUCIBLE LYSOSOMAL THIOL REDUCTASE GILT"/>
    <property type="match status" value="1"/>
</dbReference>
<keyword evidence="8" id="KW-1185">Reference proteome</keyword>
<proteinExistence type="inferred from homology"/>
<dbReference type="EMBL" id="BPLQ01015526">
    <property type="protein sequence ID" value="GIY88708.1"/>
    <property type="molecule type" value="Genomic_DNA"/>
</dbReference>
<organism evidence="7 8">
    <name type="scientific">Caerostris darwini</name>
    <dbReference type="NCBI Taxonomy" id="1538125"/>
    <lineage>
        <taxon>Eukaryota</taxon>
        <taxon>Metazoa</taxon>
        <taxon>Ecdysozoa</taxon>
        <taxon>Arthropoda</taxon>
        <taxon>Chelicerata</taxon>
        <taxon>Arachnida</taxon>
        <taxon>Araneae</taxon>
        <taxon>Araneomorphae</taxon>
        <taxon>Entelegynae</taxon>
        <taxon>Araneoidea</taxon>
        <taxon>Araneidae</taxon>
        <taxon>Caerostris</taxon>
    </lineage>
</organism>
<dbReference type="GO" id="GO:0005576">
    <property type="term" value="C:extracellular region"/>
    <property type="evidence" value="ECO:0007669"/>
    <property type="project" value="UniProtKB-SubCell"/>
</dbReference>
<keyword evidence="5" id="KW-0325">Glycoprotein</keyword>
<comment type="subcellular location">
    <subcellularLocation>
        <location evidence="1">Secreted</location>
    </subcellularLocation>
</comment>
<dbReference type="Pfam" id="PF03227">
    <property type="entry name" value="GILT"/>
    <property type="match status" value="1"/>
</dbReference>
<dbReference type="PANTHER" id="PTHR13234:SF8">
    <property type="entry name" value="GAMMA-INTERFERON-INDUCIBLE LYSOSOMAL THIOL REDUCTASE"/>
    <property type="match status" value="1"/>
</dbReference>
<gene>
    <name evidence="7" type="primary">GILT1</name>
    <name evidence="7" type="ORF">CDAR_438201</name>
</gene>
<dbReference type="InterPro" id="IPR004911">
    <property type="entry name" value="Interferon-induced_GILT"/>
</dbReference>
<dbReference type="GO" id="GO:0016671">
    <property type="term" value="F:oxidoreductase activity, acting on a sulfur group of donors, disulfide as acceptor"/>
    <property type="evidence" value="ECO:0007669"/>
    <property type="project" value="InterPro"/>
</dbReference>
<dbReference type="Proteomes" id="UP001054837">
    <property type="component" value="Unassembled WGS sequence"/>
</dbReference>
<evidence type="ECO:0000256" key="6">
    <source>
        <dbReference type="SAM" id="SignalP"/>
    </source>
</evidence>
<protein>
    <submittedName>
        <fullName evidence="7">GILT-like protein 1</fullName>
    </submittedName>
</protein>
<evidence type="ECO:0000256" key="5">
    <source>
        <dbReference type="ARBA" id="ARBA00023180"/>
    </source>
</evidence>
<keyword evidence="4 6" id="KW-0732">Signal</keyword>
<evidence type="ECO:0000313" key="8">
    <source>
        <dbReference type="Proteomes" id="UP001054837"/>
    </source>
</evidence>
<accession>A0AAV4X225</accession>
<feature type="chain" id="PRO_5043394307" evidence="6">
    <location>
        <begin position="22"/>
        <end position="308"/>
    </location>
</feature>
<name>A0AAV4X225_9ARAC</name>
<comment type="similarity">
    <text evidence="2">Belongs to the GILT family.</text>
</comment>
<keyword evidence="3" id="KW-0964">Secreted</keyword>